<reference evidence="11" key="1">
    <citation type="submission" date="2025-08" db="UniProtKB">
        <authorList>
            <consortium name="RefSeq"/>
        </authorList>
    </citation>
    <scope>IDENTIFICATION</scope>
</reference>
<dbReference type="PANTHER" id="PTHR11213">
    <property type="entry name" value="GLUCAGON-FAMILY NEUROPEPTIDE"/>
    <property type="match status" value="1"/>
</dbReference>
<comment type="similarity">
    <text evidence="2">Belongs to the glucagon family.</text>
</comment>
<evidence type="ECO:0000256" key="8">
    <source>
        <dbReference type="SAM" id="SignalP"/>
    </source>
</evidence>
<evidence type="ECO:0000256" key="5">
    <source>
        <dbReference type="ARBA" id="ARBA00040782"/>
    </source>
</evidence>
<keyword evidence="10" id="KW-1185">Reference proteome</keyword>
<evidence type="ECO:0000256" key="2">
    <source>
        <dbReference type="ARBA" id="ARBA00008369"/>
    </source>
</evidence>
<evidence type="ECO:0000256" key="6">
    <source>
        <dbReference type="ARBA" id="ARBA00041953"/>
    </source>
</evidence>
<evidence type="ECO:0000313" key="11">
    <source>
        <dbReference type="RefSeq" id="XP_004698313.1"/>
    </source>
</evidence>
<dbReference type="GeneID" id="101645043"/>
<sequence>MQLWVFFLLLLTLSSGSHGSTPSLPLRMPRYADALFTNSYRRVLGQLSARKLLQDIMSRQHREKSLEPGAKVRLSRRAEGTWADQKQMTPESILLALLQKHSRRDP</sequence>
<feature type="signal peptide" evidence="8">
    <location>
        <begin position="1"/>
        <end position="19"/>
    </location>
</feature>
<dbReference type="PROSITE" id="PS00260">
    <property type="entry name" value="GLUCAGON"/>
    <property type="match status" value="1"/>
</dbReference>
<dbReference type="Proteomes" id="UP000694863">
    <property type="component" value="Unplaced"/>
</dbReference>
<feature type="chain" id="PRO_5045742644" description="Somatoliberin" evidence="8">
    <location>
        <begin position="20"/>
        <end position="106"/>
    </location>
</feature>
<accession>A0ABM0IEM2</accession>
<keyword evidence="8" id="KW-0732">Signal</keyword>
<evidence type="ECO:0000256" key="4">
    <source>
        <dbReference type="ARBA" id="ARBA00037623"/>
    </source>
</evidence>
<dbReference type="SMART" id="SM00070">
    <property type="entry name" value="GLUCA"/>
    <property type="match status" value="1"/>
</dbReference>
<evidence type="ECO:0000256" key="3">
    <source>
        <dbReference type="ARBA" id="ARBA00022525"/>
    </source>
</evidence>
<comment type="subcellular location">
    <subcellularLocation>
        <location evidence="1">Secreted</location>
    </subcellularLocation>
</comment>
<evidence type="ECO:0000256" key="1">
    <source>
        <dbReference type="ARBA" id="ARBA00004613"/>
    </source>
</evidence>
<keyword evidence="3" id="KW-0964">Secreted</keyword>
<dbReference type="Pfam" id="PF00123">
    <property type="entry name" value="Hormone_2"/>
    <property type="match status" value="1"/>
</dbReference>
<dbReference type="InterPro" id="IPR000532">
    <property type="entry name" value="Glucagon_GIP_secretin_VIP"/>
</dbReference>
<evidence type="ECO:0000256" key="7">
    <source>
        <dbReference type="ARBA" id="ARBA00042164"/>
    </source>
</evidence>
<proteinExistence type="inferred from homology"/>
<organism evidence="10 11">
    <name type="scientific">Echinops telfairi</name>
    <name type="common">Lesser hedgehog tenrec</name>
    <dbReference type="NCBI Taxonomy" id="9371"/>
    <lineage>
        <taxon>Eukaryota</taxon>
        <taxon>Metazoa</taxon>
        <taxon>Chordata</taxon>
        <taxon>Craniata</taxon>
        <taxon>Vertebrata</taxon>
        <taxon>Euteleostomi</taxon>
        <taxon>Mammalia</taxon>
        <taxon>Eutheria</taxon>
        <taxon>Afrotheria</taxon>
        <taxon>Tenrecidae</taxon>
        <taxon>Tenrecinae</taxon>
        <taxon>Echinops</taxon>
    </lineage>
</organism>
<feature type="domain" description="Glucagon / GIP / secretin / VIP family" evidence="9">
    <location>
        <begin position="31"/>
        <end position="53"/>
    </location>
</feature>
<dbReference type="PANTHER" id="PTHR11213:SF6">
    <property type="entry name" value="SOMATOLIBERIN"/>
    <property type="match status" value="1"/>
</dbReference>
<name>A0ABM0IEM2_ECHTE</name>
<gene>
    <name evidence="11" type="primary">GHRH</name>
</gene>
<dbReference type="InterPro" id="IPR046963">
    <property type="entry name" value="VIP/GHRH-like"/>
</dbReference>
<evidence type="ECO:0000313" key="10">
    <source>
        <dbReference type="Proteomes" id="UP000694863"/>
    </source>
</evidence>
<protein>
    <recommendedName>
        <fullName evidence="5">Somatoliberin</fullName>
    </recommendedName>
    <alternativeName>
        <fullName evidence="7">Growth hormone-releasing factor</fullName>
    </alternativeName>
    <alternativeName>
        <fullName evidence="6">Growth hormone-releasing hormone</fullName>
    </alternativeName>
</protein>
<evidence type="ECO:0000259" key="9">
    <source>
        <dbReference type="PROSITE" id="PS00260"/>
    </source>
</evidence>
<dbReference type="RefSeq" id="XP_004698313.1">
    <property type="nucleotide sequence ID" value="XM_004698256.2"/>
</dbReference>
<comment type="function">
    <text evidence="4">GRF is released by the hypothalamus and acts on the adenohypophyse to stimulate the secretion of growth hormone.</text>
</comment>